<dbReference type="PANTHER" id="PTHR22605">
    <property type="entry name" value="RZ-TYPE DOMAIN-CONTAINING PROTEIN"/>
    <property type="match status" value="1"/>
</dbReference>
<name>A0A9W9WUD3_9EURO</name>
<dbReference type="Proteomes" id="UP001148312">
    <property type="component" value="Unassembled WGS sequence"/>
</dbReference>
<evidence type="ECO:0000256" key="3">
    <source>
        <dbReference type="ARBA" id="ARBA00022723"/>
    </source>
</evidence>
<evidence type="ECO:0000256" key="7">
    <source>
        <dbReference type="SAM" id="Coils"/>
    </source>
</evidence>
<dbReference type="GO" id="GO:0004842">
    <property type="term" value="F:ubiquitin-protein transferase activity"/>
    <property type="evidence" value="ECO:0007669"/>
    <property type="project" value="InterPro"/>
</dbReference>
<accession>A0A9W9WUD3</accession>
<protein>
    <recommendedName>
        <fullName evidence="8">RZ-type domain-containing protein</fullName>
    </recommendedName>
</protein>
<keyword evidence="3" id="KW-0479">Metal-binding</keyword>
<dbReference type="GO" id="GO:0016887">
    <property type="term" value="F:ATP hydrolysis activity"/>
    <property type="evidence" value="ECO:0007669"/>
    <property type="project" value="InterPro"/>
</dbReference>
<evidence type="ECO:0000256" key="4">
    <source>
        <dbReference type="ARBA" id="ARBA00022771"/>
    </source>
</evidence>
<keyword evidence="5" id="KW-0862">Zinc</keyword>
<proteinExistence type="predicted"/>
<evidence type="ECO:0000256" key="6">
    <source>
        <dbReference type="ARBA" id="ARBA00022859"/>
    </source>
</evidence>
<feature type="coiled-coil region" evidence="7">
    <location>
        <begin position="149"/>
        <end position="176"/>
    </location>
</feature>
<dbReference type="GO" id="GO:0005737">
    <property type="term" value="C:cytoplasm"/>
    <property type="evidence" value="ECO:0007669"/>
    <property type="project" value="UniProtKB-SubCell"/>
</dbReference>
<dbReference type="EMBL" id="JAPWDQ010000011">
    <property type="protein sequence ID" value="KAJ5475670.1"/>
    <property type="molecule type" value="Genomic_DNA"/>
</dbReference>
<dbReference type="Pfam" id="PF20173">
    <property type="entry name" value="ZnF_RZ-type"/>
    <property type="match status" value="1"/>
</dbReference>
<dbReference type="GO" id="GO:0008270">
    <property type="term" value="F:zinc ion binding"/>
    <property type="evidence" value="ECO:0007669"/>
    <property type="project" value="UniProtKB-KW"/>
</dbReference>
<reference evidence="9" key="2">
    <citation type="journal article" date="2023" name="IMA Fungus">
        <title>Comparative genomic study of the Penicillium genus elucidates a diverse pangenome and 15 lateral gene transfer events.</title>
        <authorList>
            <person name="Petersen C."/>
            <person name="Sorensen T."/>
            <person name="Nielsen M.R."/>
            <person name="Sondergaard T.E."/>
            <person name="Sorensen J.L."/>
            <person name="Fitzpatrick D.A."/>
            <person name="Frisvad J.C."/>
            <person name="Nielsen K.L."/>
        </authorList>
    </citation>
    <scope>NUCLEOTIDE SEQUENCE</scope>
    <source>
        <strain evidence="9">IBT 30728</strain>
    </source>
</reference>
<comment type="subcellular location">
    <subcellularLocation>
        <location evidence="1">Cytoplasm</location>
    </subcellularLocation>
</comment>
<gene>
    <name evidence="9" type="ORF">N7539_007957</name>
</gene>
<dbReference type="AlphaFoldDB" id="A0A9W9WUD3"/>
<dbReference type="PROSITE" id="PS51981">
    <property type="entry name" value="ZF_RZ"/>
    <property type="match status" value="1"/>
</dbReference>
<keyword evidence="10" id="KW-1185">Reference proteome</keyword>
<dbReference type="PANTHER" id="PTHR22605:SF16">
    <property type="entry name" value="E3 UBIQUITIN-PROTEIN LIGASE RNF213"/>
    <property type="match status" value="1"/>
</dbReference>
<evidence type="ECO:0000313" key="10">
    <source>
        <dbReference type="Proteomes" id="UP001148312"/>
    </source>
</evidence>
<dbReference type="InterPro" id="IPR046439">
    <property type="entry name" value="ZF_RZ_dom"/>
</dbReference>
<evidence type="ECO:0000313" key="9">
    <source>
        <dbReference type="EMBL" id="KAJ5475670.1"/>
    </source>
</evidence>
<evidence type="ECO:0000256" key="1">
    <source>
        <dbReference type="ARBA" id="ARBA00004496"/>
    </source>
</evidence>
<keyword evidence="6" id="KW-0391">Immunity</keyword>
<organism evidence="9 10">
    <name type="scientific">Penicillium diatomitis</name>
    <dbReference type="NCBI Taxonomy" id="2819901"/>
    <lineage>
        <taxon>Eukaryota</taxon>
        <taxon>Fungi</taxon>
        <taxon>Dikarya</taxon>
        <taxon>Ascomycota</taxon>
        <taxon>Pezizomycotina</taxon>
        <taxon>Eurotiomycetes</taxon>
        <taxon>Eurotiomycetidae</taxon>
        <taxon>Eurotiales</taxon>
        <taxon>Aspergillaceae</taxon>
        <taxon>Penicillium</taxon>
    </lineage>
</organism>
<sequence>MPCAAICDRLPCNERCTKILKCGHQCPSLCGEDCPNNLCQECGDKGDARVDFLEWKTYSEISLDETPIVVLGCGHFFTSESVDGLVGLDEVYTRDKDGKFDGLRDVSSSLANVIPSCPDCKQPIRQFVTKRYNRVINRAVMDETWKRFLIKGRTDLEGLESRLNDIEDKLNSKRATVDVGDTKSQLEARYAACARLAREALALSKAMEAENQPMKRLTDAIAIYQKSSGDEVASLSARMEAMNMTTRESDNQITLGARLIYIKSKEVMLSDAFRVIDSSGKSATLPRLSLVKPLSTLIQVLKDCRDLITQANKGNFSRIVIMATVSFAKIAQLDAWYHRSHPGETSSDLKGKMGLEKLEDRFQTTRDLLADALKLCDELRICSELQQKVQEMVRLYEGTRYETVTLEELQSIKTAMVSGRGGIVTHSGHWYNCVNGHPFAIGECGMPMEQARCPECGAPIGGQNHTAVEGVSRAREME</sequence>
<evidence type="ECO:0000256" key="2">
    <source>
        <dbReference type="ARBA" id="ARBA00022490"/>
    </source>
</evidence>
<evidence type="ECO:0000256" key="5">
    <source>
        <dbReference type="ARBA" id="ARBA00022833"/>
    </source>
</evidence>
<reference evidence="9" key="1">
    <citation type="submission" date="2022-12" db="EMBL/GenBank/DDBJ databases">
        <authorList>
            <person name="Petersen C."/>
        </authorList>
    </citation>
    <scope>NUCLEOTIDE SEQUENCE</scope>
    <source>
        <strain evidence="9">IBT 30728</strain>
    </source>
</reference>
<dbReference type="GeneID" id="81627807"/>
<keyword evidence="4" id="KW-0863">Zinc-finger</keyword>
<dbReference type="InterPro" id="IPR031248">
    <property type="entry name" value="RNF213"/>
</dbReference>
<dbReference type="GO" id="GO:0002376">
    <property type="term" value="P:immune system process"/>
    <property type="evidence" value="ECO:0007669"/>
    <property type="project" value="UniProtKB-KW"/>
</dbReference>
<keyword evidence="2" id="KW-0963">Cytoplasm</keyword>
<comment type="caution">
    <text evidence="9">The sequence shown here is derived from an EMBL/GenBank/DDBJ whole genome shotgun (WGS) entry which is preliminary data.</text>
</comment>
<keyword evidence="7" id="KW-0175">Coiled coil</keyword>
<dbReference type="RefSeq" id="XP_056787423.1">
    <property type="nucleotide sequence ID" value="XM_056937558.1"/>
</dbReference>
<feature type="domain" description="RZ-type" evidence="8">
    <location>
        <begin position="404"/>
        <end position="478"/>
    </location>
</feature>
<evidence type="ECO:0000259" key="8">
    <source>
        <dbReference type="PROSITE" id="PS51981"/>
    </source>
</evidence>